<dbReference type="Gene3D" id="3.40.50.720">
    <property type="entry name" value="NAD(P)-binding Rossmann-like Domain"/>
    <property type="match status" value="1"/>
</dbReference>
<dbReference type="InterPro" id="IPR003462">
    <property type="entry name" value="ODC_Mu_crystall"/>
</dbReference>
<protein>
    <submittedName>
        <fullName evidence="1">Ornithine cyclodeaminase family protein</fullName>
    </submittedName>
</protein>
<organism evidence="1">
    <name type="scientific">Nakamurella sp. A5-74</name>
    <dbReference type="NCBI Taxonomy" id="3158264"/>
    <lineage>
        <taxon>Bacteria</taxon>
        <taxon>Bacillati</taxon>
        <taxon>Actinomycetota</taxon>
        <taxon>Actinomycetes</taxon>
        <taxon>Nakamurellales</taxon>
        <taxon>Nakamurellaceae</taxon>
        <taxon>Nakamurella</taxon>
    </lineage>
</organism>
<gene>
    <name evidence="1" type="ORF">ABLG96_02555</name>
</gene>
<dbReference type="PANTHER" id="PTHR13812:SF19">
    <property type="entry name" value="KETIMINE REDUCTASE MU-CRYSTALLIN"/>
    <property type="match status" value="1"/>
</dbReference>
<dbReference type="InterPro" id="IPR036291">
    <property type="entry name" value="NAD(P)-bd_dom_sf"/>
</dbReference>
<evidence type="ECO:0000313" key="1">
    <source>
        <dbReference type="EMBL" id="XCG64251.1"/>
    </source>
</evidence>
<proteinExistence type="predicted"/>
<dbReference type="InterPro" id="IPR023401">
    <property type="entry name" value="ODC_N"/>
</dbReference>
<dbReference type="Pfam" id="PF02423">
    <property type="entry name" value="OCD_Mu_crystall"/>
    <property type="match status" value="1"/>
</dbReference>
<dbReference type="RefSeq" id="WP_353649864.1">
    <property type="nucleotide sequence ID" value="NZ_CP159218.1"/>
</dbReference>
<dbReference type="PANTHER" id="PTHR13812">
    <property type="entry name" value="KETIMINE REDUCTASE MU-CRYSTALLIN"/>
    <property type="match status" value="1"/>
</dbReference>
<dbReference type="GO" id="GO:0005737">
    <property type="term" value="C:cytoplasm"/>
    <property type="evidence" value="ECO:0007669"/>
    <property type="project" value="TreeGrafter"/>
</dbReference>
<sequence length="309" mass="31547">MYLLPHLGPDDVAAVPWPVVVEAIARAAVTDRAGGPARSAVPLARGEFLLMPAESPDAVGIKVLTIAPDNPALGAPRIQGVYLVFDQHTLTPRALIDGPALTELRTAAVSTHGILQLAPPDRTPGALVVFGSGPQAIAHARALDAVRPPTGTTLIARDATGLARAAAQLVDLQGPVLGIVADRSAAVAEAVHGAEVVVCATTARTPLFDGSWLADDALVVAVGSHEPVSRELDAAVFARAAVVLVEDVPTALREAGDVILAVQEGVLDPGSLLPLGARIPAGIAGPRVFKSVGMAWEDLAIAGAVLARR</sequence>
<dbReference type="AlphaFoldDB" id="A0AAU8DQH1"/>
<name>A0AAU8DQH1_9ACTN</name>
<accession>A0AAU8DQH1</accession>
<dbReference type="Gene3D" id="3.30.1780.10">
    <property type="entry name" value="ornithine cyclodeaminase, domain 1"/>
    <property type="match status" value="1"/>
</dbReference>
<reference evidence="1" key="1">
    <citation type="submission" date="2024-05" db="EMBL/GenBank/DDBJ databases">
        <authorList>
            <person name="Cai S.Y."/>
            <person name="Jin L.M."/>
            <person name="Li H.R."/>
        </authorList>
    </citation>
    <scope>NUCLEOTIDE SEQUENCE</scope>
    <source>
        <strain evidence="1">A5-74</strain>
    </source>
</reference>
<dbReference type="PIRSF" id="PIRSF001439">
    <property type="entry name" value="CryM"/>
    <property type="match status" value="1"/>
</dbReference>
<dbReference type="EMBL" id="CP159218">
    <property type="protein sequence ID" value="XCG64251.1"/>
    <property type="molecule type" value="Genomic_DNA"/>
</dbReference>
<dbReference type="SUPFAM" id="SSF51735">
    <property type="entry name" value="NAD(P)-binding Rossmann-fold domains"/>
    <property type="match status" value="1"/>
</dbReference>